<dbReference type="Proteomes" id="UP000633619">
    <property type="component" value="Unassembled WGS sequence"/>
</dbReference>
<dbReference type="EMBL" id="JAECVW010000002">
    <property type="protein sequence ID" value="MBH8594779.1"/>
    <property type="molecule type" value="Genomic_DNA"/>
</dbReference>
<proteinExistence type="predicted"/>
<sequence length="336" mass="37020">MKVTIYDVAKRAGVSIATVSKVINNQTGNMRDSTKRRVQKAMEELNYHPNIMASALMGKGTKTVGLLVPDISNPFFSEIAGIIENRAHERGYSVILCSTGENEEKEKKYVELLQNKLIDGFIIGSTFQNKNILAELIQNRLPVVLLTQDDPSIDAPKVIVDDFKGGYEATIHHLQNGHCKIAIISEQWALSSVKRTEGYLQALKTYGIEPKPEYMIKTRGSIPNGMKALADFFRLPDPPTAIFACNDQLAIGVILGAKEKGIPIPGQLSLVGFDDTILARATYPRLTTVAQPISELGNSAVDLLIDKIQTGRFQSQRILYNPELIIRETTGKNPAV</sequence>
<dbReference type="InterPro" id="IPR010982">
    <property type="entry name" value="Lambda_DNA-bd_dom_sf"/>
</dbReference>
<dbReference type="InterPro" id="IPR000843">
    <property type="entry name" value="HTH_LacI"/>
</dbReference>
<evidence type="ECO:0000256" key="2">
    <source>
        <dbReference type="ARBA" id="ARBA00023125"/>
    </source>
</evidence>
<evidence type="ECO:0000313" key="5">
    <source>
        <dbReference type="EMBL" id="MBH8594779.1"/>
    </source>
</evidence>
<dbReference type="SUPFAM" id="SSF53822">
    <property type="entry name" value="Periplasmic binding protein-like I"/>
    <property type="match status" value="1"/>
</dbReference>
<evidence type="ECO:0000259" key="4">
    <source>
        <dbReference type="PROSITE" id="PS50932"/>
    </source>
</evidence>
<keyword evidence="1" id="KW-0805">Transcription regulation</keyword>
<dbReference type="Pfam" id="PF00532">
    <property type="entry name" value="Peripla_BP_1"/>
    <property type="match status" value="1"/>
</dbReference>
<dbReference type="GO" id="GO:0003700">
    <property type="term" value="F:DNA-binding transcription factor activity"/>
    <property type="evidence" value="ECO:0007669"/>
    <property type="project" value="TreeGrafter"/>
</dbReference>
<evidence type="ECO:0000256" key="3">
    <source>
        <dbReference type="ARBA" id="ARBA00023163"/>
    </source>
</evidence>
<comment type="caution">
    <text evidence="5">The sequence shown here is derived from an EMBL/GenBank/DDBJ whole genome shotgun (WGS) entry which is preliminary data.</text>
</comment>
<keyword evidence="3" id="KW-0804">Transcription</keyword>
<dbReference type="SUPFAM" id="SSF47413">
    <property type="entry name" value="lambda repressor-like DNA-binding domains"/>
    <property type="match status" value="1"/>
</dbReference>
<dbReference type="PROSITE" id="PS00356">
    <property type="entry name" value="HTH_LACI_1"/>
    <property type="match status" value="1"/>
</dbReference>
<dbReference type="PROSITE" id="PS50932">
    <property type="entry name" value="HTH_LACI_2"/>
    <property type="match status" value="1"/>
</dbReference>
<accession>A0A8I1DEA6</accession>
<dbReference type="PANTHER" id="PTHR30146">
    <property type="entry name" value="LACI-RELATED TRANSCRIPTIONAL REPRESSOR"/>
    <property type="match status" value="1"/>
</dbReference>
<dbReference type="Pfam" id="PF00356">
    <property type="entry name" value="LacI"/>
    <property type="match status" value="1"/>
</dbReference>
<dbReference type="PANTHER" id="PTHR30146:SF109">
    <property type="entry name" value="HTH-TYPE TRANSCRIPTIONAL REGULATOR GALS"/>
    <property type="match status" value="1"/>
</dbReference>
<dbReference type="CDD" id="cd01392">
    <property type="entry name" value="HTH_LacI"/>
    <property type="match status" value="1"/>
</dbReference>
<dbReference type="Gene3D" id="3.40.50.2300">
    <property type="match status" value="2"/>
</dbReference>
<dbReference type="InterPro" id="IPR028082">
    <property type="entry name" value="Peripla_BP_I"/>
</dbReference>
<organism evidence="5 6">
    <name type="scientific">Thermoactinomyces intermedius</name>
    <dbReference type="NCBI Taxonomy" id="2024"/>
    <lineage>
        <taxon>Bacteria</taxon>
        <taxon>Bacillati</taxon>
        <taxon>Bacillota</taxon>
        <taxon>Bacilli</taxon>
        <taxon>Bacillales</taxon>
        <taxon>Thermoactinomycetaceae</taxon>
        <taxon>Thermoactinomyces</taxon>
    </lineage>
</organism>
<dbReference type="RefSeq" id="WP_181731998.1">
    <property type="nucleotide sequence ID" value="NZ_JACEIR010000004.1"/>
</dbReference>
<protein>
    <submittedName>
        <fullName evidence="5">LacI family DNA-binding transcriptional regulator</fullName>
    </submittedName>
</protein>
<name>A0A8I1DEA6_THEIN</name>
<dbReference type="Gene3D" id="1.10.260.40">
    <property type="entry name" value="lambda repressor-like DNA-binding domains"/>
    <property type="match status" value="1"/>
</dbReference>
<dbReference type="SMART" id="SM00354">
    <property type="entry name" value="HTH_LACI"/>
    <property type="match status" value="1"/>
</dbReference>
<gene>
    <name evidence="5" type="ORF">I8U20_05480</name>
</gene>
<dbReference type="PRINTS" id="PR00036">
    <property type="entry name" value="HTHLACI"/>
</dbReference>
<dbReference type="GO" id="GO:0000976">
    <property type="term" value="F:transcription cis-regulatory region binding"/>
    <property type="evidence" value="ECO:0007669"/>
    <property type="project" value="TreeGrafter"/>
</dbReference>
<evidence type="ECO:0000256" key="1">
    <source>
        <dbReference type="ARBA" id="ARBA00023015"/>
    </source>
</evidence>
<keyword evidence="2 5" id="KW-0238">DNA-binding</keyword>
<evidence type="ECO:0000313" key="6">
    <source>
        <dbReference type="Proteomes" id="UP000633619"/>
    </source>
</evidence>
<dbReference type="CDD" id="cd06267">
    <property type="entry name" value="PBP1_LacI_sugar_binding-like"/>
    <property type="match status" value="1"/>
</dbReference>
<keyword evidence="6" id="KW-1185">Reference proteome</keyword>
<dbReference type="AlphaFoldDB" id="A0A8I1DEA6"/>
<feature type="domain" description="HTH lacI-type" evidence="4">
    <location>
        <begin position="3"/>
        <end position="58"/>
    </location>
</feature>
<dbReference type="InterPro" id="IPR001761">
    <property type="entry name" value="Peripla_BP/Lac1_sug-bd_dom"/>
</dbReference>
<reference evidence="5 6" key="1">
    <citation type="submission" date="2020-12" db="EMBL/GenBank/DDBJ databases">
        <title>WGS of Thermoactinomyces spp.</title>
        <authorList>
            <person name="Cheng K."/>
        </authorList>
    </citation>
    <scope>NUCLEOTIDE SEQUENCE [LARGE SCALE GENOMIC DNA]</scope>
    <source>
        <strain evidence="6">CICC 10671\DSM 43846</strain>
    </source>
</reference>